<name>A0AAD7EKD6_9AGAR</name>
<organism evidence="3 4">
    <name type="scientific">Mycena albidolilacea</name>
    <dbReference type="NCBI Taxonomy" id="1033008"/>
    <lineage>
        <taxon>Eukaryota</taxon>
        <taxon>Fungi</taxon>
        <taxon>Dikarya</taxon>
        <taxon>Basidiomycota</taxon>
        <taxon>Agaricomycotina</taxon>
        <taxon>Agaricomycetes</taxon>
        <taxon>Agaricomycetidae</taxon>
        <taxon>Agaricales</taxon>
        <taxon>Marasmiineae</taxon>
        <taxon>Mycenaceae</taxon>
        <taxon>Mycena</taxon>
    </lineage>
</organism>
<feature type="region of interest" description="Disordered" evidence="1">
    <location>
        <begin position="570"/>
        <end position="596"/>
    </location>
</feature>
<dbReference type="Pfam" id="PF16761">
    <property type="entry name" value="Clr2_transil"/>
    <property type="match status" value="1"/>
</dbReference>
<reference evidence="3" key="1">
    <citation type="submission" date="2023-03" db="EMBL/GenBank/DDBJ databases">
        <title>Massive genome expansion in bonnet fungi (Mycena s.s.) driven by repeated elements and novel gene families across ecological guilds.</title>
        <authorList>
            <consortium name="Lawrence Berkeley National Laboratory"/>
            <person name="Harder C.B."/>
            <person name="Miyauchi S."/>
            <person name="Viragh M."/>
            <person name="Kuo A."/>
            <person name="Thoen E."/>
            <person name="Andreopoulos B."/>
            <person name="Lu D."/>
            <person name="Skrede I."/>
            <person name="Drula E."/>
            <person name="Henrissat B."/>
            <person name="Morin E."/>
            <person name="Kohler A."/>
            <person name="Barry K."/>
            <person name="LaButti K."/>
            <person name="Morin E."/>
            <person name="Salamov A."/>
            <person name="Lipzen A."/>
            <person name="Mereny Z."/>
            <person name="Hegedus B."/>
            <person name="Baldrian P."/>
            <person name="Stursova M."/>
            <person name="Weitz H."/>
            <person name="Taylor A."/>
            <person name="Grigoriev I.V."/>
            <person name="Nagy L.G."/>
            <person name="Martin F."/>
            <person name="Kauserud H."/>
        </authorList>
    </citation>
    <scope>NUCLEOTIDE SEQUENCE</scope>
    <source>
        <strain evidence="3">CBHHK002</strain>
    </source>
</reference>
<sequence length="714" mass="79073">MSQSHRNHSAKHALPDDPSYLDFPRTDGDPELWPTNTERKVDSEGCVNFMQEVALDEPLSIKWRVGVGDAVSVALKLPPGKPYVLRDFPNGYRMFDHHKGKAAAPRHDVYLFGAESKARFRSVPEFIPHAVWLMGDPSDACKCKYCSKKPQREITSSMGNLLRNSSSPSPSRPPRPKPEKAEKPERKRDVLSKPRLAERLQNNKTYAAVQKTVNVPKASPHIQTKAVMLVERNNNLRDACRPVSEGCLPRWFREGELVWCALQNPIVRPDLGVEIKFWPAIVDEVKLLIDDSVPADGASPWVIRQSTAYKVQFLAVQRSYFILDNMIIPYQTYIIHKAILEEMVARPVENWDLNPDTLTAFDPCPPPHLPPPSFADALTPLALALQIASTLSGYWCLTDEWDAKITLPLPPAPRPPPPPLSSLQSAIEFAGNNNVNVGSISTGPRGLGLPPPPRVVHQTRFQGLWWGGERIWADDLVRLKVPRNCLAPAGANHIFAPSGPGTKSKLLAESRGGDSTLYGATSRGVFMKIDTIFLVDGGGKRECRVTGMLYELADIDWEDPNLPRPVFDSISSGGASASAPPPGQSTAKFPNPGSSGDMFALPPAPTGFKFRPILAPGHEVVLCLSLISGRYYPRILQHPLVRPILNEVIPLDPTTMLEAGYLWALEGLFGGYKNAVDPTFYRANREKMMSDASREAMTALDEHLRDRRSEMDVD</sequence>
<dbReference type="Proteomes" id="UP001218218">
    <property type="component" value="Unassembled WGS sequence"/>
</dbReference>
<dbReference type="GO" id="GO:0030466">
    <property type="term" value="P:silent mating-type cassette heterochromatin formation"/>
    <property type="evidence" value="ECO:0007669"/>
    <property type="project" value="TreeGrafter"/>
</dbReference>
<evidence type="ECO:0000313" key="3">
    <source>
        <dbReference type="EMBL" id="KAJ7334212.1"/>
    </source>
</evidence>
<accession>A0AAD7EKD6</accession>
<feature type="compositionally biased region" description="Basic and acidic residues" evidence="1">
    <location>
        <begin position="176"/>
        <end position="193"/>
    </location>
</feature>
<dbReference type="EMBL" id="JARIHO010000033">
    <property type="protein sequence ID" value="KAJ7334212.1"/>
    <property type="molecule type" value="Genomic_DNA"/>
</dbReference>
<keyword evidence="4" id="KW-1185">Reference proteome</keyword>
<dbReference type="PANTHER" id="PTHR38046:SF1">
    <property type="entry name" value="CRYPTIC LOCI REGULATOR 2"/>
    <property type="match status" value="1"/>
</dbReference>
<gene>
    <name evidence="3" type="ORF">DFH08DRAFT_750385</name>
</gene>
<feature type="region of interest" description="Disordered" evidence="1">
    <location>
        <begin position="1"/>
        <end position="37"/>
    </location>
</feature>
<dbReference type="AlphaFoldDB" id="A0AAD7EKD6"/>
<evidence type="ECO:0000256" key="1">
    <source>
        <dbReference type="SAM" id="MobiDB-lite"/>
    </source>
</evidence>
<dbReference type="InterPro" id="IPR031915">
    <property type="entry name" value="Clr2_N"/>
</dbReference>
<dbReference type="GO" id="GO:0031934">
    <property type="term" value="C:mating-type region heterochromatin"/>
    <property type="evidence" value="ECO:0007669"/>
    <property type="project" value="TreeGrafter"/>
</dbReference>
<feature type="domain" description="Cryptic loci regulator 2 N-terminal" evidence="2">
    <location>
        <begin position="83"/>
        <end position="146"/>
    </location>
</feature>
<proteinExistence type="predicted"/>
<dbReference type="GO" id="GO:0033553">
    <property type="term" value="C:rDNA heterochromatin"/>
    <property type="evidence" value="ECO:0007669"/>
    <property type="project" value="TreeGrafter"/>
</dbReference>
<dbReference type="InterPro" id="IPR038986">
    <property type="entry name" value="Clr2"/>
</dbReference>
<dbReference type="PANTHER" id="PTHR38046">
    <property type="entry name" value="CRYPTIC LOCI REGULATOR 2"/>
    <property type="match status" value="1"/>
</dbReference>
<comment type="caution">
    <text evidence="3">The sequence shown here is derived from an EMBL/GenBank/DDBJ whole genome shotgun (WGS) entry which is preliminary data.</text>
</comment>
<protein>
    <recommendedName>
        <fullName evidence="2">Cryptic loci regulator 2 N-terminal domain-containing protein</fullName>
    </recommendedName>
</protein>
<feature type="region of interest" description="Disordered" evidence="1">
    <location>
        <begin position="157"/>
        <end position="193"/>
    </location>
</feature>
<evidence type="ECO:0000259" key="2">
    <source>
        <dbReference type="Pfam" id="PF16761"/>
    </source>
</evidence>
<dbReference type="GO" id="GO:0070824">
    <property type="term" value="C:SHREC complex"/>
    <property type="evidence" value="ECO:0007669"/>
    <property type="project" value="InterPro"/>
</dbReference>
<evidence type="ECO:0000313" key="4">
    <source>
        <dbReference type="Proteomes" id="UP001218218"/>
    </source>
</evidence>
<feature type="compositionally biased region" description="Basic residues" evidence="1">
    <location>
        <begin position="1"/>
        <end position="11"/>
    </location>
</feature>
<feature type="compositionally biased region" description="Polar residues" evidence="1">
    <location>
        <begin position="584"/>
        <end position="594"/>
    </location>
</feature>